<dbReference type="STRING" id="1353009.A0A1Y2IWS0"/>
<dbReference type="EMBL" id="KZ084094">
    <property type="protein sequence ID" value="OSD05113.1"/>
    <property type="molecule type" value="Genomic_DNA"/>
</dbReference>
<dbReference type="InterPro" id="IPR046521">
    <property type="entry name" value="DUF6698"/>
</dbReference>
<accession>A0A1Y2IWS0</accession>
<dbReference type="Proteomes" id="UP000193067">
    <property type="component" value="Unassembled WGS sequence"/>
</dbReference>
<sequence>MGITICAAPDLDEARKRSVALRECSEEQCAEYVKVTQWLLAQVPFLPPMLPLLEERPLDIILLSNFIDHHGRAARTTDISTLKDHLHSWVANVELPRERQEGPLIISPRINGLFDKKRANWGWNSLWSARLLVWRSARDAFDDDPESFQVKLRHGTVKMNHKGLPSFLYAEHDGPPEHHPKHLFRGPLLMQAYRCIWTSPESASREPGVGGSGRGSISRVNGIDTVSPATIAYVACLLRHVLSSEATWKEQDAKVFNGATFFKKIVKFLTIDNCAKPVLAYFQSYVYGEINSEDDGNESEDEFEAAIRTLGEQHGLSPSPST</sequence>
<reference evidence="1 2" key="1">
    <citation type="journal article" date="2015" name="Biotechnol. Biofuels">
        <title>Enhanced degradation of softwood versus hardwood by the white-rot fungus Pycnoporus coccineus.</title>
        <authorList>
            <person name="Couturier M."/>
            <person name="Navarro D."/>
            <person name="Chevret D."/>
            <person name="Henrissat B."/>
            <person name="Piumi F."/>
            <person name="Ruiz-Duenas F.J."/>
            <person name="Martinez A.T."/>
            <person name="Grigoriev I.V."/>
            <person name="Riley R."/>
            <person name="Lipzen A."/>
            <person name="Berrin J.G."/>
            <person name="Master E.R."/>
            <person name="Rosso M.N."/>
        </authorList>
    </citation>
    <scope>NUCLEOTIDE SEQUENCE [LARGE SCALE GENOMIC DNA]</scope>
    <source>
        <strain evidence="1 2">BRFM310</strain>
    </source>
</reference>
<evidence type="ECO:0000313" key="2">
    <source>
        <dbReference type="Proteomes" id="UP000193067"/>
    </source>
</evidence>
<proteinExistence type="predicted"/>
<organism evidence="1 2">
    <name type="scientific">Trametes coccinea (strain BRFM310)</name>
    <name type="common">Pycnoporus coccineus</name>
    <dbReference type="NCBI Taxonomy" id="1353009"/>
    <lineage>
        <taxon>Eukaryota</taxon>
        <taxon>Fungi</taxon>
        <taxon>Dikarya</taxon>
        <taxon>Basidiomycota</taxon>
        <taxon>Agaricomycotina</taxon>
        <taxon>Agaricomycetes</taxon>
        <taxon>Polyporales</taxon>
        <taxon>Polyporaceae</taxon>
        <taxon>Trametes</taxon>
    </lineage>
</organism>
<dbReference type="AlphaFoldDB" id="A0A1Y2IWS0"/>
<keyword evidence="2" id="KW-1185">Reference proteome</keyword>
<gene>
    <name evidence="1" type="ORF">PYCCODRAFT_1465547</name>
</gene>
<dbReference type="OrthoDB" id="2746447at2759"/>
<evidence type="ECO:0000313" key="1">
    <source>
        <dbReference type="EMBL" id="OSD05113.1"/>
    </source>
</evidence>
<protein>
    <submittedName>
        <fullName evidence="1">Uncharacterized protein</fullName>
    </submittedName>
</protein>
<dbReference type="Pfam" id="PF20414">
    <property type="entry name" value="DUF6698"/>
    <property type="match status" value="1"/>
</dbReference>
<name>A0A1Y2IWS0_TRAC3</name>